<dbReference type="GO" id="GO:0071562">
    <property type="term" value="P:nucleus-vacuole junction assembly"/>
    <property type="evidence" value="ECO:0007669"/>
    <property type="project" value="InterPro"/>
</dbReference>
<reference evidence="5" key="3">
    <citation type="submission" date="2016-03" db="UniProtKB">
        <authorList>
            <consortium name="EnsemblProtists"/>
        </authorList>
    </citation>
    <scope>IDENTIFICATION</scope>
</reference>
<dbReference type="InterPro" id="IPR011989">
    <property type="entry name" value="ARM-like"/>
</dbReference>
<keyword evidence="6" id="KW-1185">Reference proteome</keyword>
<dbReference type="AlphaFoldDB" id="L1JKI9"/>
<dbReference type="SUPFAM" id="SSF48371">
    <property type="entry name" value="ARM repeat"/>
    <property type="match status" value="1"/>
</dbReference>
<dbReference type="EMBL" id="JH992983">
    <property type="protein sequence ID" value="EKX49016.1"/>
    <property type="molecule type" value="Genomic_DNA"/>
</dbReference>
<reference evidence="4 6" key="1">
    <citation type="journal article" date="2012" name="Nature">
        <title>Algal genomes reveal evolutionary mosaicism and the fate of nucleomorphs.</title>
        <authorList>
            <consortium name="DOE Joint Genome Institute"/>
            <person name="Curtis B.A."/>
            <person name="Tanifuji G."/>
            <person name="Burki F."/>
            <person name="Gruber A."/>
            <person name="Irimia M."/>
            <person name="Maruyama S."/>
            <person name="Arias M.C."/>
            <person name="Ball S.G."/>
            <person name="Gile G.H."/>
            <person name="Hirakawa Y."/>
            <person name="Hopkins J.F."/>
            <person name="Kuo A."/>
            <person name="Rensing S.A."/>
            <person name="Schmutz J."/>
            <person name="Symeonidi A."/>
            <person name="Elias M."/>
            <person name="Eveleigh R.J."/>
            <person name="Herman E.K."/>
            <person name="Klute M.J."/>
            <person name="Nakayama T."/>
            <person name="Obornik M."/>
            <person name="Reyes-Prieto A."/>
            <person name="Armbrust E.V."/>
            <person name="Aves S.J."/>
            <person name="Beiko R.G."/>
            <person name="Coutinho P."/>
            <person name="Dacks J.B."/>
            <person name="Durnford D.G."/>
            <person name="Fast N.M."/>
            <person name="Green B.R."/>
            <person name="Grisdale C.J."/>
            <person name="Hempel F."/>
            <person name="Henrissat B."/>
            <person name="Hoppner M.P."/>
            <person name="Ishida K."/>
            <person name="Kim E."/>
            <person name="Koreny L."/>
            <person name="Kroth P.G."/>
            <person name="Liu Y."/>
            <person name="Malik S.B."/>
            <person name="Maier U.G."/>
            <person name="McRose D."/>
            <person name="Mock T."/>
            <person name="Neilson J.A."/>
            <person name="Onodera N.T."/>
            <person name="Poole A.M."/>
            <person name="Pritham E.J."/>
            <person name="Richards T.A."/>
            <person name="Rocap G."/>
            <person name="Roy S.W."/>
            <person name="Sarai C."/>
            <person name="Schaack S."/>
            <person name="Shirato S."/>
            <person name="Slamovits C.H."/>
            <person name="Spencer D.F."/>
            <person name="Suzuki S."/>
            <person name="Worden A.Z."/>
            <person name="Zauner S."/>
            <person name="Barry K."/>
            <person name="Bell C."/>
            <person name="Bharti A.K."/>
            <person name="Crow J.A."/>
            <person name="Grimwood J."/>
            <person name="Kramer R."/>
            <person name="Lindquist E."/>
            <person name="Lucas S."/>
            <person name="Salamov A."/>
            <person name="McFadden G.I."/>
            <person name="Lane C.E."/>
            <person name="Keeling P.J."/>
            <person name="Gray M.W."/>
            <person name="Grigoriev I.V."/>
            <person name="Archibald J.M."/>
        </authorList>
    </citation>
    <scope>NUCLEOTIDE SEQUENCE</scope>
    <source>
        <strain evidence="4 6">CCMP2712</strain>
    </source>
</reference>
<dbReference type="Proteomes" id="UP000011087">
    <property type="component" value="Unassembled WGS sequence"/>
</dbReference>
<dbReference type="RefSeq" id="XP_005835996.1">
    <property type="nucleotide sequence ID" value="XM_005835939.1"/>
</dbReference>
<proteinExistence type="inferred from homology"/>
<feature type="region of interest" description="Disordered" evidence="3">
    <location>
        <begin position="665"/>
        <end position="699"/>
    </location>
</feature>
<dbReference type="KEGG" id="gtt:GUITHDRAFT_136202"/>
<dbReference type="GeneID" id="17305769"/>
<dbReference type="PANTHER" id="PTHR47249">
    <property type="entry name" value="VACUOLAR PROTEIN 8"/>
    <property type="match status" value="1"/>
</dbReference>
<accession>L1JKI9</accession>
<evidence type="ECO:0000313" key="6">
    <source>
        <dbReference type="Proteomes" id="UP000011087"/>
    </source>
</evidence>
<protein>
    <recommendedName>
        <fullName evidence="7">Armadillo repeat-containing domain-containing protein</fullName>
    </recommendedName>
</protein>
<reference evidence="6" key="2">
    <citation type="submission" date="2012-11" db="EMBL/GenBank/DDBJ databases">
        <authorList>
            <person name="Kuo A."/>
            <person name="Curtis B.A."/>
            <person name="Tanifuji G."/>
            <person name="Burki F."/>
            <person name="Gruber A."/>
            <person name="Irimia M."/>
            <person name="Maruyama S."/>
            <person name="Arias M.C."/>
            <person name="Ball S.G."/>
            <person name="Gile G.H."/>
            <person name="Hirakawa Y."/>
            <person name="Hopkins J.F."/>
            <person name="Rensing S.A."/>
            <person name="Schmutz J."/>
            <person name="Symeonidi A."/>
            <person name="Elias M."/>
            <person name="Eveleigh R.J."/>
            <person name="Herman E.K."/>
            <person name="Klute M.J."/>
            <person name="Nakayama T."/>
            <person name="Obornik M."/>
            <person name="Reyes-Prieto A."/>
            <person name="Armbrust E.V."/>
            <person name="Aves S.J."/>
            <person name="Beiko R.G."/>
            <person name="Coutinho P."/>
            <person name="Dacks J.B."/>
            <person name="Durnford D.G."/>
            <person name="Fast N.M."/>
            <person name="Green B.R."/>
            <person name="Grisdale C."/>
            <person name="Hempe F."/>
            <person name="Henrissat B."/>
            <person name="Hoppner M.P."/>
            <person name="Ishida K.-I."/>
            <person name="Kim E."/>
            <person name="Koreny L."/>
            <person name="Kroth P.G."/>
            <person name="Liu Y."/>
            <person name="Malik S.-B."/>
            <person name="Maier U.G."/>
            <person name="McRose D."/>
            <person name="Mock T."/>
            <person name="Neilson J.A."/>
            <person name="Onodera N.T."/>
            <person name="Poole A.M."/>
            <person name="Pritham E.J."/>
            <person name="Richards T.A."/>
            <person name="Rocap G."/>
            <person name="Roy S.W."/>
            <person name="Sarai C."/>
            <person name="Schaack S."/>
            <person name="Shirato S."/>
            <person name="Slamovits C.H."/>
            <person name="Spencer D.F."/>
            <person name="Suzuki S."/>
            <person name="Worden A.Z."/>
            <person name="Zauner S."/>
            <person name="Barry K."/>
            <person name="Bell C."/>
            <person name="Bharti A.K."/>
            <person name="Crow J.A."/>
            <person name="Grimwood J."/>
            <person name="Kramer R."/>
            <person name="Lindquist E."/>
            <person name="Lucas S."/>
            <person name="Salamov A."/>
            <person name="McFadden G.I."/>
            <person name="Lane C.E."/>
            <person name="Keeling P.J."/>
            <person name="Gray M.W."/>
            <person name="Grigoriev I.V."/>
            <person name="Archibald J.M."/>
        </authorList>
    </citation>
    <scope>NUCLEOTIDE SEQUENCE</scope>
    <source>
        <strain evidence="6">CCMP2712</strain>
    </source>
</reference>
<evidence type="ECO:0000313" key="5">
    <source>
        <dbReference type="EnsemblProtists" id="EKX49016"/>
    </source>
</evidence>
<organism evidence="4">
    <name type="scientific">Guillardia theta (strain CCMP2712)</name>
    <name type="common">Cryptophyte</name>
    <dbReference type="NCBI Taxonomy" id="905079"/>
    <lineage>
        <taxon>Eukaryota</taxon>
        <taxon>Cryptophyceae</taxon>
        <taxon>Pyrenomonadales</taxon>
        <taxon>Geminigeraceae</taxon>
        <taxon>Guillardia</taxon>
    </lineage>
</organism>
<feature type="region of interest" description="Disordered" evidence="3">
    <location>
        <begin position="30"/>
        <end position="68"/>
    </location>
</feature>
<dbReference type="InterPro" id="IPR045156">
    <property type="entry name" value="Vac8"/>
</dbReference>
<gene>
    <name evidence="4" type="ORF">GUITHDRAFT_136202</name>
</gene>
<evidence type="ECO:0000256" key="1">
    <source>
        <dbReference type="ARBA" id="ARBA00005462"/>
    </source>
</evidence>
<feature type="compositionally biased region" description="Polar residues" evidence="3">
    <location>
        <begin position="677"/>
        <end position="692"/>
    </location>
</feature>
<dbReference type="PANTHER" id="PTHR47249:SF1">
    <property type="entry name" value="VACUOLAR PROTEIN 8"/>
    <property type="match status" value="1"/>
</dbReference>
<name>L1JKI9_GUITC</name>
<dbReference type="InterPro" id="IPR016024">
    <property type="entry name" value="ARM-type_fold"/>
</dbReference>
<dbReference type="GO" id="GO:0043495">
    <property type="term" value="F:protein-membrane adaptor activity"/>
    <property type="evidence" value="ECO:0007669"/>
    <property type="project" value="InterPro"/>
</dbReference>
<dbReference type="EnsemblProtists" id="EKX49016">
    <property type="protein sequence ID" value="EKX49016"/>
    <property type="gene ID" value="GUITHDRAFT_136202"/>
</dbReference>
<comment type="similarity">
    <text evidence="1">Belongs to the beta-catenin family.</text>
</comment>
<keyword evidence="2" id="KW-0677">Repeat</keyword>
<evidence type="ECO:0000313" key="4">
    <source>
        <dbReference type="EMBL" id="EKX49016.1"/>
    </source>
</evidence>
<evidence type="ECO:0000256" key="2">
    <source>
        <dbReference type="ARBA" id="ARBA00022737"/>
    </source>
</evidence>
<dbReference type="HOGENOM" id="CLU_314102_0_0_1"/>
<feature type="region of interest" description="Disordered" evidence="3">
    <location>
        <begin position="616"/>
        <end position="647"/>
    </location>
</feature>
<evidence type="ECO:0000256" key="3">
    <source>
        <dbReference type="SAM" id="MobiDB-lite"/>
    </source>
</evidence>
<dbReference type="Gene3D" id="1.25.10.10">
    <property type="entry name" value="Leucine-rich Repeat Variant"/>
    <property type="match status" value="1"/>
</dbReference>
<evidence type="ECO:0008006" key="7">
    <source>
        <dbReference type="Google" id="ProtNLM"/>
    </source>
</evidence>
<sequence length="932" mass="103332">MAGRTCEGNDSSLHSSAASVSLVHASRDGVEGKLDGRGRHASSHGGVVSDLSEEDTLQEPLPSTRRGQGRMFCSNHVFQIKMETSGKLKNVAGFVTKLRSRTQPVTHEGVRGRVVMVELCLHVSARADLVAEQVVSLEEKLAVALCELGAAAVVTKQSPKDEITTMMSIPWIHMISRDFDVIDDGSFIRARFQGTESNDATSFDARPRGKSRMQRAFYLFDSDSDSDAGEPMEAADSKLSFQEMSRTDSMGSFNMFPNDSTIINSHTLGESGLKPQPEVRAQQGKPNFEILFDGLVSEDVATRERHLLILEETCNRIEQEGKKLFLSLIIENRQVVVALWNFLAQDSSVDIKRSALKVLRYLSFTNHPEKTCPENGRRLEELASLLLGCSDDDVKQSAACLIANLAVSKEFLSQLSHRDSIIRGLCSLLFTCNNACIDSTLGALSNMSLHSEYPQLILQHLHVERFLMILLSGTTKSKLRGIRLLRNLFVSENMRRRIAQFPGVLKTLQRLLKDSSNEIRRRASVVLSLVYEKSQHDQNRDVSMLEKKLMNQDVVDEDLVAPSSLDESLEGAQIAVELVSIQHATSMDLSDSASAQLSQSFSAVGTPIHVEMKEKSIGRPSLSSDPQVLAHANGSRQTSAAAHQGDAEPDLEAYLAHESRLLPWQPSAHRSAEPWQEGSNGLSWQEGSNGLSWQEGGNGLLSSPWPDVPDLRTGEKHAGMARKDSPVYISAGRIFRSSIDGDSLLCPNTYLNRLIVTLLSTQDGSNLVGAVEELQKLLARENPRRGEVQEYLGSRPKLLTVIGHLLRDDPRRQKWEAAQLQFLDKQLLCLLKEICEGSATNVKRFASNTAAVLAVLHVLRRCRMINHQSSSWRASELDVELEEKRSMASVILANCFLEDEDWASLGNSRKGEHMKHEIQWRYGSGPIVEWLV</sequence>
<dbReference type="PaxDb" id="55529-EKX49016"/>